<dbReference type="EMBL" id="LFYT02000001">
    <property type="protein sequence ID" value="PVE44558.1"/>
    <property type="molecule type" value="Genomic_DNA"/>
</dbReference>
<reference evidence="2" key="1">
    <citation type="submission" date="2017-04" db="EMBL/GenBank/DDBJ databases">
        <title>Unexpected and diverse lifestyles within the genus Limnohabitans.</title>
        <authorList>
            <person name="Kasalicky V."/>
            <person name="Mehrshad M."/>
            <person name="Andrei S.-A."/>
            <person name="Salcher M."/>
            <person name="Kratochvilova H."/>
            <person name="Simek K."/>
            <person name="Ghai R."/>
        </authorList>
    </citation>
    <scope>NUCLEOTIDE SEQUENCE [LARGE SCALE GENOMIC DNA]</scope>
    <source>
        <strain evidence="2">II-D5</strain>
    </source>
</reference>
<feature type="transmembrane region" description="Helical" evidence="1">
    <location>
        <begin position="67"/>
        <end position="88"/>
    </location>
</feature>
<organism evidence="2 3">
    <name type="scientific">Limnohabitans planktonicus II-D5</name>
    <dbReference type="NCBI Taxonomy" id="1293045"/>
    <lineage>
        <taxon>Bacteria</taxon>
        <taxon>Pseudomonadati</taxon>
        <taxon>Pseudomonadota</taxon>
        <taxon>Betaproteobacteria</taxon>
        <taxon>Burkholderiales</taxon>
        <taxon>Comamonadaceae</taxon>
        <taxon>Limnohabitans</taxon>
    </lineage>
</organism>
<dbReference type="RefSeq" id="WP_053173068.1">
    <property type="nucleotide sequence ID" value="NZ_LFYT02000001.1"/>
</dbReference>
<dbReference type="OrthoDB" id="9006324at2"/>
<sequence>MSLLTQSVEYLYAISGPLAFLAYFPQILTLLHNKDGAHSTSLLTWLMWVVSLGINTAYAGLINGDLYFLISSASGFAGSVLVFVIACYKRSRFAQAQSSI</sequence>
<dbReference type="AlphaFoldDB" id="A0A2T7UIV5"/>
<proteinExistence type="predicted"/>
<keyword evidence="3" id="KW-1185">Reference proteome</keyword>
<evidence type="ECO:0008006" key="4">
    <source>
        <dbReference type="Google" id="ProtNLM"/>
    </source>
</evidence>
<name>A0A2T7UIV5_9BURK</name>
<feature type="transmembrane region" description="Helical" evidence="1">
    <location>
        <begin position="43"/>
        <end position="61"/>
    </location>
</feature>
<protein>
    <recommendedName>
        <fullName evidence="4">PQ-loop repeat-containing protein</fullName>
    </recommendedName>
</protein>
<comment type="caution">
    <text evidence="2">The sequence shown here is derived from an EMBL/GenBank/DDBJ whole genome shotgun (WGS) entry which is preliminary data.</text>
</comment>
<keyword evidence="1" id="KW-0472">Membrane</keyword>
<evidence type="ECO:0000313" key="3">
    <source>
        <dbReference type="Proteomes" id="UP000037507"/>
    </source>
</evidence>
<evidence type="ECO:0000256" key="1">
    <source>
        <dbReference type="SAM" id="Phobius"/>
    </source>
</evidence>
<accession>A0A2T7UIV5</accession>
<keyword evidence="1" id="KW-0812">Transmembrane</keyword>
<keyword evidence="1" id="KW-1133">Transmembrane helix</keyword>
<dbReference type="Gene3D" id="1.20.1280.290">
    <property type="match status" value="1"/>
</dbReference>
<evidence type="ECO:0000313" key="2">
    <source>
        <dbReference type="EMBL" id="PVE44558.1"/>
    </source>
</evidence>
<gene>
    <name evidence="2" type="ORF">H663_000620</name>
</gene>
<dbReference type="Proteomes" id="UP000037507">
    <property type="component" value="Unassembled WGS sequence"/>
</dbReference>
<feature type="transmembrane region" description="Helical" evidence="1">
    <location>
        <begin position="12"/>
        <end position="31"/>
    </location>
</feature>